<dbReference type="InterPro" id="IPR007325">
    <property type="entry name" value="KFase/CYL"/>
</dbReference>
<keyword evidence="2" id="KW-0378">Hydrolase</keyword>
<dbReference type="GO" id="GO:0019441">
    <property type="term" value="P:L-tryptophan catabolic process to kynurenine"/>
    <property type="evidence" value="ECO:0007669"/>
    <property type="project" value="InterPro"/>
</dbReference>
<protein>
    <submittedName>
        <fullName evidence="2">Putative metal-dependent hydrolase</fullName>
    </submittedName>
</protein>
<dbReference type="Gene3D" id="3.50.30.50">
    <property type="entry name" value="Putative cyclase"/>
    <property type="match status" value="1"/>
</dbReference>
<evidence type="ECO:0000313" key="3">
    <source>
        <dbReference type="Proteomes" id="UP000037510"/>
    </source>
</evidence>
<dbReference type="STRING" id="104452.A0A0L7K3B8"/>
<evidence type="ECO:0000313" key="2">
    <source>
        <dbReference type="EMBL" id="KOB51982.1"/>
    </source>
</evidence>
<dbReference type="EMBL" id="JTDY01015005">
    <property type="protein sequence ID" value="KOB51982.1"/>
    <property type="molecule type" value="Genomic_DNA"/>
</dbReference>
<dbReference type="Proteomes" id="UP000037510">
    <property type="component" value="Unassembled WGS sequence"/>
</dbReference>
<dbReference type="GO" id="GO:0004061">
    <property type="term" value="F:arylformamidase activity"/>
    <property type="evidence" value="ECO:0007669"/>
    <property type="project" value="InterPro"/>
</dbReference>
<dbReference type="SUPFAM" id="SSF102198">
    <property type="entry name" value="Putative cyclase"/>
    <property type="match status" value="1"/>
</dbReference>
<sequence>VSSKVNDDPNFVLYKHDLDYILNDNLGKPCVLIFKFGWSKYYNHTKYLGINEQDKTLNFPGLPVEVAEWITTSYKNVVGVGVDVASMDPGSSTDYLVHKRLAKAGLYNMENVNLSRHVPDHGCTALVMPMKISQGTGAPLRLVAICPTLNPKAF</sequence>
<dbReference type="Pfam" id="PF04199">
    <property type="entry name" value="Cyclase"/>
    <property type="match status" value="1"/>
</dbReference>
<organism evidence="2 3">
    <name type="scientific">Operophtera brumata</name>
    <name type="common">Winter moth</name>
    <name type="synonym">Phalaena brumata</name>
    <dbReference type="NCBI Taxonomy" id="104452"/>
    <lineage>
        <taxon>Eukaryota</taxon>
        <taxon>Metazoa</taxon>
        <taxon>Ecdysozoa</taxon>
        <taxon>Arthropoda</taxon>
        <taxon>Hexapoda</taxon>
        <taxon>Insecta</taxon>
        <taxon>Pterygota</taxon>
        <taxon>Neoptera</taxon>
        <taxon>Endopterygota</taxon>
        <taxon>Lepidoptera</taxon>
        <taxon>Glossata</taxon>
        <taxon>Ditrysia</taxon>
        <taxon>Geometroidea</taxon>
        <taxon>Geometridae</taxon>
        <taxon>Larentiinae</taxon>
        <taxon>Operophtera</taxon>
    </lineage>
</organism>
<evidence type="ECO:0000256" key="1">
    <source>
        <dbReference type="ARBA" id="ARBA00007865"/>
    </source>
</evidence>
<reference evidence="2 3" key="1">
    <citation type="journal article" date="2015" name="Genome Biol. Evol.">
        <title>The genome of winter moth (Operophtera brumata) provides a genomic perspective on sexual dimorphism and phenology.</title>
        <authorList>
            <person name="Derks M.F."/>
            <person name="Smit S."/>
            <person name="Salis L."/>
            <person name="Schijlen E."/>
            <person name="Bossers A."/>
            <person name="Mateman C."/>
            <person name="Pijl A.S."/>
            <person name="de Ridder D."/>
            <person name="Groenen M.A."/>
            <person name="Visser M.E."/>
            <person name="Megens H.J."/>
        </authorList>
    </citation>
    <scope>NUCLEOTIDE SEQUENCE [LARGE SCALE GENOMIC DNA]</scope>
    <source>
        <strain evidence="2">WM2013NL</strain>
        <tissue evidence="2">Head and thorax</tissue>
    </source>
</reference>
<gene>
    <name evidence="2" type="ORF">OBRU01_26743</name>
</gene>
<dbReference type="AlphaFoldDB" id="A0A0L7K3B8"/>
<comment type="caution">
    <text evidence="2">The sequence shown here is derived from an EMBL/GenBank/DDBJ whole genome shotgun (WGS) entry which is preliminary data.</text>
</comment>
<feature type="non-terminal residue" evidence="2">
    <location>
        <position position="154"/>
    </location>
</feature>
<proteinExistence type="inferred from homology"/>
<feature type="non-terminal residue" evidence="2">
    <location>
        <position position="1"/>
    </location>
</feature>
<keyword evidence="3" id="KW-1185">Reference proteome</keyword>
<dbReference type="InterPro" id="IPR037175">
    <property type="entry name" value="KFase_sf"/>
</dbReference>
<name>A0A0L7K3B8_OPEBR</name>
<comment type="similarity">
    <text evidence="1">Belongs to the Cyclase 1 superfamily.</text>
</comment>
<accession>A0A0L7K3B8</accession>